<dbReference type="OrthoDB" id="5244524at2759"/>
<dbReference type="EMBL" id="KB445555">
    <property type="protein sequence ID" value="EMC96497.1"/>
    <property type="molecule type" value="Genomic_DNA"/>
</dbReference>
<feature type="compositionally biased region" description="Acidic residues" evidence="1">
    <location>
        <begin position="192"/>
        <end position="201"/>
    </location>
</feature>
<dbReference type="GeneID" id="19109321"/>
<feature type="compositionally biased region" description="Basic and acidic residues" evidence="1">
    <location>
        <begin position="167"/>
        <end position="180"/>
    </location>
</feature>
<organism evidence="2 3">
    <name type="scientific">Baudoinia panamericana (strain UAMH 10762)</name>
    <name type="common">Angels' share fungus</name>
    <name type="synonym">Baudoinia compniacensis (strain UAMH 10762)</name>
    <dbReference type="NCBI Taxonomy" id="717646"/>
    <lineage>
        <taxon>Eukaryota</taxon>
        <taxon>Fungi</taxon>
        <taxon>Dikarya</taxon>
        <taxon>Ascomycota</taxon>
        <taxon>Pezizomycotina</taxon>
        <taxon>Dothideomycetes</taxon>
        <taxon>Dothideomycetidae</taxon>
        <taxon>Mycosphaerellales</taxon>
        <taxon>Teratosphaeriaceae</taxon>
        <taxon>Baudoinia</taxon>
    </lineage>
</organism>
<sequence length="201" mass="22735">MYRKSDGRTGFSAMRMVTNMFPNFARDDVNDVELTPDQLDGIFAYQMGEPNPMVLGDLAFWHARICENQYTSKQVHRDLRRNNCIAKATGLVDTTAITKHFANQVAHISVHAQRKLITLLFFWEEEQNRWRLMDEEEAEIERQMEAAREAGDEAMVGALEGARRVLEGNRRLKPSERTESGGRVGEAGGGGGEEELPAYSK</sequence>
<feature type="region of interest" description="Disordered" evidence="1">
    <location>
        <begin position="167"/>
        <end position="201"/>
    </location>
</feature>
<proteinExistence type="predicted"/>
<protein>
    <submittedName>
        <fullName evidence="2">Uncharacterized protein</fullName>
    </submittedName>
</protein>
<dbReference type="KEGG" id="bcom:BAUCODRAFT_156653"/>
<gene>
    <name evidence="2" type="ORF">BAUCODRAFT_156653</name>
</gene>
<evidence type="ECO:0000256" key="1">
    <source>
        <dbReference type="SAM" id="MobiDB-lite"/>
    </source>
</evidence>
<name>M2LQ33_BAUPA</name>
<feature type="compositionally biased region" description="Gly residues" evidence="1">
    <location>
        <begin position="182"/>
        <end position="191"/>
    </location>
</feature>
<dbReference type="HOGENOM" id="CLU_117714_0_0_1"/>
<keyword evidence="3" id="KW-1185">Reference proteome</keyword>
<dbReference type="STRING" id="717646.M2LQ33"/>
<dbReference type="eggNOG" id="ENOG502SXQF">
    <property type="taxonomic scope" value="Eukaryota"/>
</dbReference>
<dbReference type="Proteomes" id="UP000011761">
    <property type="component" value="Unassembled WGS sequence"/>
</dbReference>
<reference evidence="2 3" key="1">
    <citation type="journal article" date="2012" name="PLoS Pathog.">
        <title>Diverse lifestyles and strategies of plant pathogenesis encoded in the genomes of eighteen Dothideomycetes fungi.</title>
        <authorList>
            <person name="Ohm R.A."/>
            <person name="Feau N."/>
            <person name="Henrissat B."/>
            <person name="Schoch C.L."/>
            <person name="Horwitz B.A."/>
            <person name="Barry K.W."/>
            <person name="Condon B.J."/>
            <person name="Copeland A.C."/>
            <person name="Dhillon B."/>
            <person name="Glaser F."/>
            <person name="Hesse C.N."/>
            <person name="Kosti I."/>
            <person name="LaButti K."/>
            <person name="Lindquist E.A."/>
            <person name="Lucas S."/>
            <person name="Salamov A.A."/>
            <person name="Bradshaw R.E."/>
            <person name="Ciuffetti L."/>
            <person name="Hamelin R.C."/>
            <person name="Kema G.H.J."/>
            <person name="Lawrence C."/>
            <person name="Scott J.A."/>
            <person name="Spatafora J.W."/>
            <person name="Turgeon B.G."/>
            <person name="de Wit P.J.G.M."/>
            <person name="Zhong S."/>
            <person name="Goodwin S.B."/>
            <person name="Grigoriev I.V."/>
        </authorList>
    </citation>
    <scope>NUCLEOTIDE SEQUENCE [LARGE SCALE GENOMIC DNA]</scope>
    <source>
        <strain evidence="2 3">UAMH 10762</strain>
    </source>
</reference>
<evidence type="ECO:0000313" key="3">
    <source>
        <dbReference type="Proteomes" id="UP000011761"/>
    </source>
</evidence>
<dbReference type="OMA" id="SVHAQRK"/>
<evidence type="ECO:0000313" key="2">
    <source>
        <dbReference type="EMBL" id="EMC96497.1"/>
    </source>
</evidence>
<dbReference type="RefSeq" id="XP_007676544.1">
    <property type="nucleotide sequence ID" value="XM_007678354.1"/>
</dbReference>
<accession>M2LQ33</accession>
<dbReference type="AlphaFoldDB" id="M2LQ33"/>